<dbReference type="GO" id="GO:0000795">
    <property type="term" value="C:synaptonemal complex"/>
    <property type="evidence" value="ECO:0007669"/>
    <property type="project" value="InterPro"/>
</dbReference>
<evidence type="ECO:0000313" key="9">
    <source>
        <dbReference type="RefSeq" id="XP_019644942.1"/>
    </source>
</evidence>
<dbReference type="GeneID" id="109485718"/>
<dbReference type="PRINTS" id="PR01653">
    <property type="entry name" value="TCTPROTEIN"/>
</dbReference>
<feature type="compositionally biased region" description="Polar residues" evidence="6">
    <location>
        <begin position="405"/>
        <end position="421"/>
    </location>
</feature>
<keyword evidence="3 5" id="KW-0175">Coiled coil</keyword>
<evidence type="ECO:0000256" key="6">
    <source>
        <dbReference type="SAM" id="MobiDB-lite"/>
    </source>
</evidence>
<dbReference type="InterPro" id="IPR011323">
    <property type="entry name" value="Mss4/transl-control_tumour"/>
</dbReference>
<dbReference type="Pfam" id="PF00838">
    <property type="entry name" value="TCTP"/>
    <property type="match status" value="1"/>
</dbReference>
<evidence type="ECO:0000313" key="8">
    <source>
        <dbReference type="Proteomes" id="UP000515135"/>
    </source>
</evidence>
<evidence type="ECO:0000256" key="2">
    <source>
        <dbReference type="ARBA" id="ARBA00014759"/>
    </source>
</evidence>
<dbReference type="OrthoDB" id="10248936at2759"/>
<dbReference type="GO" id="GO:0005509">
    <property type="term" value="F:calcium ion binding"/>
    <property type="evidence" value="ECO:0007669"/>
    <property type="project" value="TreeGrafter"/>
</dbReference>
<protein>
    <recommendedName>
        <fullName evidence="2">Translationally-controlled tumor protein homolog</fullName>
    </recommendedName>
</protein>
<evidence type="ECO:0000259" key="7">
    <source>
        <dbReference type="PROSITE" id="PS51797"/>
    </source>
</evidence>
<dbReference type="GO" id="GO:0007130">
    <property type="term" value="P:synaptonemal complex assembly"/>
    <property type="evidence" value="ECO:0007669"/>
    <property type="project" value="InterPro"/>
</dbReference>
<dbReference type="InterPro" id="IPR018105">
    <property type="entry name" value="Translational_control_tumour_p"/>
</dbReference>
<dbReference type="KEGG" id="bbel:109485718"/>
<name>A0A6P5APC9_BRABE</name>
<reference evidence="9" key="1">
    <citation type="submission" date="2025-08" db="UniProtKB">
        <authorList>
            <consortium name="RefSeq"/>
        </authorList>
    </citation>
    <scope>IDENTIFICATION</scope>
    <source>
        <tissue evidence="9">Gonad</tissue>
    </source>
</reference>
<organism evidence="8 9">
    <name type="scientific">Branchiostoma belcheri</name>
    <name type="common">Amphioxus</name>
    <dbReference type="NCBI Taxonomy" id="7741"/>
    <lineage>
        <taxon>Eukaryota</taxon>
        <taxon>Metazoa</taxon>
        <taxon>Chordata</taxon>
        <taxon>Cephalochordata</taxon>
        <taxon>Leptocardii</taxon>
        <taxon>Amphioxiformes</taxon>
        <taxon>Branchiostomatidae</taxon>
        <taxon>Branchiostoma</taxon>
    </lineage>
</organism>
<feature type="region of interest" description="Disordered" evidence="6">
    <location>
        <begin position="385"/>
        <end position="442"/>
    </location>
</feature>
<dbReference type="AlphaFoldDB" id="A0A6P5APC9"/>
<dbReference type="InterPro" id="IPR018103">
    <property type="entry name" value="Translation_control_tumour_CS"/>
</dbReference>
<dbReference type="Gene3D" id="2.170.150.10">
    <property type="entry name" value="Metal Binding Protein, Guanine Nucleotide Exchange Factor, Chain A"/>
    <property type="match status" value="1"/>
</dbReference>
<dbReference type="PROSITE" id="PS01002">
    <property type="entry name" value="TCTP_1"/>
    <property type="match status" value="1"/>
</dbReference>
<keyword evidence="8" id="KW-1185">Reference proteome</keyword>
<dbReference type="PANTHER" id="PTHR11991:SF0">
    <property type="entry name" value="TRANSLATIONALLY-CONTROLLED TUMOR PROTEIN"/>
    <property type="match status" value="1"/>
</dbReference>
<dbReference type="SUPFAM" id="SSF51316">
    <property type="entry name" value="Mss4-like"/>
    <property type="match status" value="1"/>
</dbReference>
<sequence length="442" mass="50898">MIIYKDIVSGDEMFSDAYKIKEVDDYFYELEGKITTEKGGIDESAIGGNASAEDAVEGLEESSKTGCNIVIAQRLQETQYTKEQYKIYIKGYNKSEMLEHLTKNNPDRVSDFKTAAAAGMKKVLGNFKNWQFFTGEKMDPDGMVALMDYREDGVTPYMLFFKDGLEEEKCGYLVTMSVKEPFRVEDLLVSVRELQKVSQQHRQISVLYNKMVETLKIAKHKVDQSQQMADKQEQVNQEKRASLTELNSSIEQEVQRQRQYSREFETQLDELTDASHHAWLYFKAESIEKELKDLEAMKTEAERLAEQQEEEVSALTERLNGVKLQQGIDTSMDELQEDIISYEMQQNLYRMFYEENEMVHGLQTAINTTYNVLQNKLQRLRQWENPDADSQDWSMCGTDEGESRSPVTAHSATADQTIQQEEGTKCTGNIEVEERQEARLGV</sequence>
<dbReference type="GO" id="GO:0005737">
    <property type="term" value="C:cytoplasm"/>
    <property type="evidence" value="ECO:0007669"/>
    <property type="project" value="TreeGrafter"/>
</dbReference>
<dbReference type="PROSITE" id="PS51797">
    <property type="entry name" value="TCTP_3"/>
    <property type="match status" value="1"/>
</dbReference>
<dbReference type="PANTHER" id="PTHR11991">
    <property type="entry name" value="TRANSLATIONALLY CONTROLLED TUMOR PROTEIN-RELATED"/>
    <property type="match status" value="1"/>
</dbReference>
<comment type="similarity">
    <text evidence="1">Belongs to the SYCE family.</text>
</comment>
<dbReference type="PROSITE" id="PS01003">
    <property type="entry name" value="TCTP_2"/>
    <property type="match status" value="1"/>
</dbReference>
<evidence type="ECO:0000256" key="5">
    <source>
        <dbReference type="SAM" id="Coils"/>
    </source>
</evidence>
<dbReference type="Pfam" id="PF15233">
    <property type="entry name" value="SYCE1"/>
    <property type="match status" value="1"/>
</dbReference>
<dbReference type="InterPro" id="IPR026676">
    <property type="entry name" value="SYCE1"/>
</dbReference>
<dbReference type="FunFam" id="2.170.150.10:FF:000002">
    <property type="entry name" value="Translationally-controlled tumor protein homolog"/>
    <property type="match status" value="1"/>
</dbReference>
<feature type="domain" description="TCTP" evidence="7">
    <location>
        <begin position="1"/>
        <end position="170"/>
    </location>
</feature>
<feature type="coiled-coil region" evidence="5">
    <location>
        <begin position="284"/>
        <end position="325"/>
    </location>
</feature>
<accession>A0A6P5APC9</accession>
<evidence type="ECO:0000256" key="4">
    <source>
        <dbReference type="PROSITE-ProRule" id="PRU01133"/>
    </source>
</evidence>
<evidence type="ECO:0000256" key="3">
    <source>
        <dbReference type="ARBA" id="ARBA00023054"/>
    </source>
</evidence>
<feature type="region of interest" description="Disordered" evidence="6">
    <location>
        <begin position="223"/>
        <end position="250"/>
    </location>
</feature>
<gene>
    <name evidence="9" type="primary">LOC109485718</name>
</gene>
<dbReference type="RefSeq" id="XP_019644942.1">
    <property type="nucleotide sequence ID" value="XM_019789383.1"/>
</dbReference>
<feature type="compositionally biased region" description="Basic and acidic residues" evidence="6">
    <location>
        <begin position="230"/>
        <end position="242"/>
    </location>
</feature>
<feature type="compositionally biased region" description="Basic and acidic residues" evidence="6">
    <location>
        <begin position="432"/>
        <end position="442"/>
    </location>
</feature>
<comment type="similarity">
    <text evidence="4">Belongs to the TCTP family.</text>
</comment>
<dbReference type="InterPro" id="IPR034737">
    <property type="entry name" value="TCTP"/>
</dbReference>
<dbReference type="InterPro" id="IPR011057">
    <property type="entry name" value="Mss4-like_sf"/>
</dbReference>
<evidence type="ECO:0000256" key="1">
    <source>
        <dbReference type="ARBA" id="ARBA00010094"/>
    </source>
</evidence>
<dbReference type="Proteomes" id="UP000515135">
    <property type="component" value="Unplaced"/>
</dbReference>
<proteinExistence type="inferred from homology"/>